<evidence type="ECO:0000259" key="3">
    <source>
        <dbReference type="SMART" id="SM00739"/>
    </source>
</evidence>
<feature type="domain" description="KOW" evidence="3">
    <location>
        <begin position="447"/>
        <end position="474"/>
    </location>
</feature>
<feature type="compositionally biased region" description="Basic and acidic residues" evidence="2">
    <location>
        <begin position="73"/>
        <end position="86"/>
    </location>
</feature>
<keyword evidence="1" id="KW-0175">Coiled coil</keyword>
<feature type="region of interest" description="Disordered" evidence="2">
    <location>
        <begin position="689"/>
        <end position="710"/>
    </location>
</feature>
<sequence length="892" mass="98376">MVGAPARDRREEKSDRRLHKRRRVIPKVAAFLDVEAVVGDASGDEDEGEQEDETDDPPAFLDDSQDSGGSPCHLDRQEAAHPGREHELQELERFAQLFRARARQQLGEELAGKTTELADAANAVLTSIQHYETLAWKERARATGWADSEFIGSAPATTKTSPSRRPSTGSITNDINVHIMTALNQGQRAPKFSRFQWVRTRIAKGAQVPVGTLALVESAESVLVVLPKQGATKEAPGIPKLRQRLGTDGMALVQERLRDGWTMDEVVTPEPAPLDEEIALWDRVAGTDPALLSARNPERVAAMALEPGCRVVVDTDHELLGGRSGFITHIRDADEGQEDYVAVVRSSILGTPLAQSDPDIYAQLAAKDSVIAVEDFEVPLKHLKLHLFSSPRCVKLLDRVIVAQGEFKRETGRVCHIDWMGPEEAEVSIVVEQGCERRVGMWQILRYFLPGDVVQVVAGTYQGTVGMILSENETGGVEIFAGTANRAVGEPGSMPTLFQVLKVQLEFAQGDGDETMWGGLTLPSSSGETWPAVAGTGEEPEEVPTSLHPARALSTAELDELTHKRERARKKAEEDKRKEEEEAHILADWHKMLGRLRDTEVIVVGTTDGMGSKQHGMKGRVGVIRDAHVVGQGEDWELVCTVRDEKANVTWQVPEKQLRHRWTGLNLRQWNIVSPWMTELKWNWWKEGDGAAPRAQTPPMNSQEDMDVQPPPAGAPEIGNDGGCWLCLPKLKGKRVDVLVLKKQRGRVTGIQADSAGKWGYIELRDALTEGQLNNPITVRMGHAGRRVRLAPHWLVPMRTTICPPITMVNVSIAQWCGRVVIIGPSVTGNKARMGEYAQTVPQVGEDIVWVQFERAPGESARSEAAGDFYNVQSLCRAQNQDGVDTKATRFY</sequence>
<feature type="compositionally biased region" description="Low complexity" evidence="2">
    <location>
        <begin position="157"/>
        <end position="170"/>
    </location>
</feature>
<comment type="caution">
    <text evidence="4">The sequence shown here is derived from an EMBL/GenBank/DDBJ whole genome shotgun (WGS) entry which is preliminary data.</text>
</comment>
<feature type="region of interest" description="Disordered" evidence="2">
    <location>
        <begin position="152"/>
        <end position="171"/>
    </location>
</feature>
<proteinExistence type="predicted"/>
<evidence type="ECO:0000256" key="1">
    <source>
        <dbReference type="SAM" id="Coils"/>
    </source>
</evidence>
<dbReference type="Proteomes" id="UP001222325">
    <property type="component" value="Unassembled WGS sequence"/>
</dbReference>
<feature type="region of interest" description="Disordered" evidence="2">
    <location>
        <begin position="36"/>
        <end position="86"/>
    </location>
</feature>
<reference evidence="4" key="1">
    <citation type="submission" date="2023-03" db="EMBL/GenBank/DDBJ databases">
        <title>Massive genome expansion in bonnet fungi (Mycena s.s.) driven by repeated elements and novel gene families across ecological guilds.</title>
        <authorList>
            <consortium name="Lawrence Berkeley National Laboratory"/>
            <person name="Harder C.B."/>
            <person name="Miyauchi S."/>
            <person name="Viragh M."/>
            <person name="Kuo A."/>
            <person name="Thoen E."/>
            <person name="Andreopoulos B."/>
            <person name="Lu D."/>
            <person name="Skrede I."/>
            <person name="Drula E."/>
            <person name="Henrissat B."/>
            <person name="Morin E."/>
            <person name="Kohler A."/>
            <person name="Barry K."/>
            <person name="LaButti K."/>
            <person name="Morin E."/>
            <person name="Salamov A."/>
            <person name="Lipzen A."/>
            <person name="Mereny Z."/>
            <person name="Hegedus B."/>
            <person name="Baldrian P."/>
            <person name="Stursova M."/>
            <person name="Weitz H."/>
            <person name="Taylor A."/>
            <person name="Grigoriev I.V."/>
            <person name="Nagy L.G."/>
            <person name="Martin F."/>
            <person name="Kauserud H."/>
        </authorList>
    </citation>
    <scope>NUCLEOTIDE SEQUENCE</scope>
    <source>
        <strain evidence="4">CBHHK173m</strain>
    </source>
</reference>
<dbReference type="SMART" id="SM00739">
    <property type="entry name" value="KOW"/>
    <property type="match status" value="1"/>
</dbReference>
<dbReference type="AlphaFoldDB" id="A0AAD6XW15"/>
<keyword evidence="5" id="KW-1185">Reference proteome</keyword>
<gene>
    <name evidence="4" type="ORF">B0H15DRAFT_204781</name>
</gene>
<dbReference type="EMBL" id="JARJCN010000002">
    <property type="protein sequence ID" value="KAJ7103279.1"/>
    <property type="molecule type" value="Genomic_DNA"/>
</dbReference>
<organism evidence="4 5">
    <name type="scientific">Mycena belliarum</name>
    <dbReference type="NCBI Taxonomy" id="1033014"/>
    <lineage>
        <taxon>Eukaryota</taxon>
        <taxon>Fungi</taxon>
        <taxon>Dikarya</taxon>
        <taxon>Basidiomycota</taxon>
        <taxon>Agaricomycotina</taxon>
        <taxon>Agaricomycetes</taxon>
        <taxon>Agaricomycetidae</taxon>
        <taxon>Agaricales</taxon>
        <taxon>Marasmiineae</taxon>
        <taxon>Mycenaceae</taxon>
        <taxon>Mycena</taxon>
    </lineage>
</organism>
<evidence type="ECO:0000313" key="4">
    <source>
        <dbReference type="EMBL" id="KAJ7103279.1"/>
    </source>
</evidence>
<name>A0AAD6XW15_9AGAR</name>
<evidence type="ECO:0000256" key="2">
    <source>
        <dbReference type="SAM" id="MobiDB-lite"/>
    </source>
</evidence>
<protein>
    <recommendedName>
        <fullName evidence="3">KOW domain-containing protein</fullName>
    </recommendedName>
</protein>
<accession>A0AAD6XW15</accession>
<dbReference type="InterPro" id="IPR005824">
    <property type="entry name" value="KOW"/>
</dbReference>
<feature type="coiled-coil region" evidence="1">
    <location>
        <begin position="551"/>
        <end position="583"/>
    </location>
</feature>
<evidence type="ECO:0000313" key="5">
    <source>
        <dbReference type="Proteomes" id="UP001222325"/>
    </source>
</evidence>
<feature type="compositionally biased region" description="Acidic residues" evidence="2">
    <location>
        <begin position="42"/>
        <end position="56"/>
    </location>
</feature>